<dbReference type="CDD" id="cd16922">
    <property type="entry name" value="HATPase_EvgS-ArcB-TorS-like"/>
    <property type="match status" value="1"/>
</dbReference>
<evidence type="ECO:0000256" key="7">
    <source>
        <dbReference type="ARBA" id="ARBA00022741"/>
    </source>
</evidence>
<dbReference type="PRINTS" id="PR00344">
    <property type="entry name" value="BCTRLSENSOR"/>
</dbReference>
<evidence type="ECO:0000256" key="10">
    <source>
        <dbReference type="ARBA" id="ARBA00023012"/>
    </source>
</evidence>
<dbReference type="CDD" id="cd00082">
    <property type="entry name" value="HisKA"/>
    <property type="match status" value="1"/>
</dbReference>
<dbReference type="InterPro" id="IPR005467">
    <property type="entry name" value="His_kinase_dom"/>
</dbReference>
<evidence type="ECO:0000256" key="5">
    <source>
        <dbReference type="ARBA" id="ARBA00022553"/>
    </source>
</evidence>
<dbReference type="Gene3D" id="3.30.450.20">
    <property type="entry name" value="PAS domain"/>
    <property type="match status" value="2"/>
</dbReference>
<feature type="domain" description="HPt" evidence="17">
    <location>
        <begin position="757"/>
        <end position="850"/>
    </location>
</feature>
<dbReference type="InterPro" id="IPR011006">
    <property type="entry name" value="CheY-like_superfamily"/>
</dbReference>
<keyword evidence="8" id="KW-0067">ATP-binding</keyword>
<feature type="domain" description="Response regulatory" evidence="16">
    <location>
        <begin position="586"/>
        <end position="703"/>
    </location>
</feature>
<dbReference type="Pfam" id="PF00512">
    <property type="entry name" value="HisKA"/>
    <property type="match status" value="1"/>
</dbReference>
<evidence type="ECO:0000256" key="4">
    <source>
        <dbReference type="ARBA" id="ARBA00022475"/>
    </source>
</evidence>
<keyword evidence="10" id="KW-0902">Two-component regulatory system</keyword>
<dbReference type="CDD" id="cd12915">
    <property type="entry name" value="PDC2_DGC_like"/>
    <property type="match status" value="1"/>
</dbReference>
<feature type="modified residue" description="Phosphohistidine" evidence="12">
    <location>
        <position position="796"/>
    </location>
</feature>
<keyword evidence="9 14" id="KW-1133">Transmembrane helix</keyword>
<dbReference type="PANTHER" id="PTHR45339">
    <property type="entry name" value="HYBRID SIGNAL TRANSDUCTION HISTIDINE KINASE J"/>
    <property type="match status" value="1"/>
</dbReference>
<evidence type="ECO:0000256" key="9">
    <source>
        <dbReference type="ARBA" id="ARBA00022989"/>
    </source>
</evidence>
<keyword evidence="19" id="KW-1185">Reference proteome</keyword>
<dbReference type="SMART" id="SM00388">
    <property type="entry name" value="HisKA"/>
    <property type="match status" value="1"/>
</dbReference>
<evidence type="ECO:0000256" key="6">
    <source>
        <dbReference type="ARBA" id="ARBA00022692"/>
    </source>
</evidence>
<dbReference type="Pfam" id="PF02518">
    <property type="entry name" value="HATPase_c"/>
    <property type="match status" value="1"/>
</dbReference>
<sequence>MDKKKRVLGAPAAIALILICIIAGSNLFFLTNLRENALLHAEEDLSRHSLTLAENADRSVKSVDLVLSSVRDYLVRGGAIDAATYGKVAADYQTHLLLKEKIAGLPQIDAVTLIDAQGRLLNFSRYWPIPDVNISDRDYFKALKGDSALRSYVSTPVQNRGDGTWNIYFARRLDDGKGEFMGLLLGAMSVPYLENFFGSTALGLDASVSMIREDGILLAHFPPTSEIGKSTSGFGQRALAAGGVLRELSGRTGEMRLRAAKMLPSYPAMIVVSVPEQHVLKAWRAMATLLVIMSLVSATAVLAAAVLISRLWERHEHLIDAAEAANAAKSTFVAMMSHEIRTPMNAVLGLATTLLETNLDPEQRRSVVAIHNAGDNLLEILNDILDFSKLESGQLSLEDIAFSAEALVHNTLSIIGPRASAKDLKLRSVNDPAVPPALVGDAGRIRQILLNLVSNAVKFTAAGEVVITTRCLAKDDAKATVEWTVTDTGIGIAADKIGSLFANFVQADNSISRRFGGSGLGLAICKRLTEQMGGEIDVTSTLGRGSTFSFRLTLPIAEAVAVPEQNDDSIYAALQSRIAAYGRPLRVLVADDNPTNRLVATKMLKDFDIQTDTACDGAEAVTAASRFNYDLILMDVRMPEMDGFQATRTIRARGERRSNVPIIAFTANAFMEDIRACREAGMNDFVVKPARKKALVEAILRVLPARTLAIETIASDAPPLAPVEQDDMPAEFSAEAEIPAEPALDREAFAELVGEIGDDAAQEIRNVFFSETDARLKLFRKLSLDSERIKIGREAHSLKSAAGTFGYRRLATYALALEKSAPRLSPREYSELLDNIDAAYEAARAQELQY</sequence>
<dbReference type="InterPro" id="IPR036641">
    <property type="entry name" value="HPT_dom_sf"/>
</dbReference>
<dbReference type="Pfam" id="PF02743">
    <property type="entry name" value="dCache_1"/>
    <property type="match status" value="1"/>
</dbReference>
<keyword evidence="6 14" id="KW-0812">Transmembrane</keyword>
<proteinExistence type="predicted"/>
<dbReference type="Pfam" id="PF01627">
    <property type="entry name" value="Hpt"/>
    <property type="match status" value="1"/>
</dbReference>
<evidence type="ECO:0000256" key="14">
    <source>
        <dbReference type="SAM" id="Phobius"/>
    </source>
</evidence>
<dbReference type="Gene3D" id="1.10.287.130">
    <property type="match status" value="1"/>
</dbReference>
<evidence type="ECO:0000256" key="11">
    <source>
        <dbReference type="ARBA" id="ARBA00023136"/>
    </source>
</evidence>
<gene>
    <name evidence="18" type="ORF">JQ619_04535</name>
</gene>
<dbReference type="SUPFAM" id="SSF47226">
    <property type="entry name" value="Histidine-containing phosphotransfer domain, HPT domain"/>
    <property type="match status" value="1"/>
</dbReference>
<evidence type="ECO:0000259" key="15">
    <source>
        <dbReference type="PROSITE" id="PS50109"/>
    </source>
</evidence>
<dbReference type="InterPro" id="IPR004358">
    <property type="entry name" value="Sig_transdc_His_kin-like_C"/>
</dbReference>
<evidence type="ECO:0000259" key="16">
    <source>
        <dbReference type="PROSITE" id="PS50110"/>
    </source>
</evidence>
<dbReference type="InterPro" id="IPR001789">
    <property type="entry name" value="Sig_transdc_resp-reg_receiver"/>
</dbReference>
<dbReference type="Pfam" id="PF00072">
    <property type="entry name" value="Response_reg"/>
    <property type="match status" value="1"/>
</dbReference>
<feature type="domain" description="Histidine kinase" evidence="15">
    <location>
        <begin position="335"/>
        <end position="556"/>
    </location>
</feature>
<evidence type="ECO:0000259" key="17">
    <source>
        <dbReference type="PROSITE" id="PS50894"/>
    </source>
</evidence>
<dbReference type="SMART" id="SM00448">
    <property type="entry name" value="REC"/>
    <property type="match status" value="1"/>
</dbReference>
<dbReference type="EC" id="2.7.13.3" evidence="3"/>
<evidence type="ECO:0000256" key="1">
    <source>
        <dbReference type="ARBA" id="ARBA00000085"/>
    </source>
</evidence>
<accession>A0ABS5G1C8</accession>
<evidence type="ECO:0000256" key="2">
    <source>
        <dbReference type="ARBA" id="ARBA00004651"/>
    </source>
</evidence>
<evidence type="ECO:0000256" key="8">
    <source>
        <dbReference type="ARBA" id="ARBA00022840"/>
    </source>
</evidence>
<dbReference type="InterPro" id="IPR036890">
    <property type="entry name" value="HATPase_C_sf"/>
</dbReference>
<dbReference type="InterPro" id="IPR033479">
    <property type="entry name" value="dCache_1"/>
</dbReference>
<dbReference type="SMART" id="SM00387">
    <property type="entry name" value="HATPase_c"/>
    <property type="match status" value="1"/>
</dbReference>
<dbReference type="SUPFAM" id="SSF52172">
    <property type="entry name" value="CheY-like"/>
    <property type="match status" value="1"/>
</dbReference>
<dbReference type="RefSeq" id="WP_172243439.1">
    <property type="nucleotide sequence ID" value="NZ_JABFDP010000051.1"/>
</dbReference>
<evidence type="ECO:0000256" key="13">
    <source>
        <dbReference type="PROSITE-ProRule" id="PRU00169"/>
    </source>
</evidence>
<keyword evidence="5 13" id="KW-0597">Phosphoprotein</keyword>
<dbReference type="SUPFAM" id="SSF55874">
    <property type="entry name" value="ATPase domain of HSP90 chaperone/DNA topoisomerase II/histidine kinase"/>
    <property type="match status" value="1"/>
</dbReference>
<dbReference type="InterPro" id="IPR008207">
    <property type="entry name" value="Sig_transdc_His_kin_Hpt_dom"/>
</dbReference>
<dbReference type="InterPro" id="IPR036097">
    <property type="entry name" value="HisK_dim/P_sf"/>
</dbReference>
<keyword evidence="4" id="KW-1003">Cell membrane</keyword>
<dbReference type="Gene3D" id="3.40.50.2300">
    <property type="match status" value="1"/>
</dbReference>
<dbReference type="InterPro" id="IPR003661">
    <property type="entry name" value="HisK_dim/P_dom"/>
</dbReference>
<feature type="transmembrane region" description="Helical" evidence="14">
    <location>
        <begin position="7"/>
        <end position="30"/>
    </location>
</feature>
<dbReference type="CDD" id="cd12914">
    <property type="entry name" value="PDC1_DGC_like"/>
    <property type="match status" value="1"/>
</dbReference>
<protein>
    <recommendedName>
        <fullName evidence="3">histidine kinase</fullName>
        <ecNumber evidence="3">2.7.13.3</ecNumber>
    </recommendedName>
</protein>
<reference evidence="19" key="1">
    <citation type="journal article" date="2021" name="ISME J.">
        <title>Evolutionary origin and ecological implication of a unique nif island in free-living Bradyrhizobium lineages.</title>
        <authorList>
            <person name="Tao J."/>
        </authorList>
    </citation>
    <scope>NUCLEOTIDE SEQUENCE [LARGE SCALE GENOMIC DNA]</scope>
    <source>
        <strain evidence="19">SZCCT0094</strain>
    </source>
</reference>
<dbReference type="PROSITE" id="PS50894">
    <property type="entry name" value="HPT"/>
    <property type="match status" value="1"/>
</dbReference>
<evidence type="ECO:0000313" key="19">
    <source>
        <dbReference type="Proteomes" id="UP001314635"/>
    </source>
</evidence>
<evidence type="ECO:0000313" key="18">
    <source>
        <dbReference type="EMBL" id="MBR1135025.1"/>
    </source>
</evidence>
<dbReference type="Proteomes" id="UP001314635">
    <property type="component" value="Unassembled WGS sequence"/>
</dbReference>
<dbReference type="EMBL" id="JAFCLK010000003">
    <property type="protein sequence ID" value="MBR1135025.1"/>
    <property type="molecule type" value="Genomic_DNA"/>
</dbReference>
<dbReference type="InterPro" id="IPR003594">
    <property type="entry name" value="HATPase_dom"/>
</dbReference>
<dbReference type="PROSITE" id="PS50109">
    <property type="entry name" value="HIS_KIN"/>
    <property type="match status" value="1"/>
</dbReference>
<keyword evidence="11 14" id="KW-0472">Membrane</keyword>
<feature type="modified residue" description="4-aspartylphosphate" evidence="13">
    <location>
        <position position="635"/>
    </location>
</feature>
<name>A0ABS5G1C8_9BRAD</name>
<comment type="catalytic activity">
    <reaction evidence="1">
        <text>ATP + protein L-histidine = ADP + protein N-phospho-L-histidine.</text>
        <dbReference type="EC" id="2.7.13.3"/>
    </reaction>
</comment>
<dbReference type="CDD" id="cd00088">
    <property type="entry name" value="HPT"/>
    <property type="match status" value="1"/>
</dbReference>
<keyword evidence="7" id="KW-0547">Nucleotide-binding</keyword>
<organism evidence="18 19">
    <name type="scientific">Bradyrhizobium denitrificans</name>
    <dbReference type="NCBI Taxonomy" id="2734912"/>
    <lineage>
        <taxon>Bacteria</taxon>
        <taxon>Pseudomonadati</taxon>
        <taxon>Pseudomonadota</taxon>
        <taxon>Alphaproteobacteria</taxon>
        <taxon>Hyphomicrobiales</taxon>
        <taxon>Nitrobacteraceae</taxon>
        <taxon>Bradyrhizobium</taxon>
    </lineage>
</organism>
<dbReference type="Gene3D" id="1.20.120.160">
    <property type="entry name" value="HPT domain"/>
    <property type="match status" value="1"/>
</dbReference>
<comment type="caution">
    <text evidence="18">The sequence shown here is derived from an EMBL/GenBank/DDBJ whole genome shotgun (WGS) entry which is preliminary data.</text>
</comment>
<evidence type="ECO:0000256" key="12">
    <source>
        <dbReference type="PROSITE-ProRule" id="PRU00110"/>
    </source>
</evidence>
<dbReference type="CDD" id="cd17546">
    <property type="entry name" value="REC_hyHK_CKI1_RcsC-like"/>
    <property type="match status" value="1"/>
</dbReference>
<evidence type="ECO:0000256" key="3">
    <source>
        <dbReference type="ARBA" id="ARBA00012438"/>
    </source>
</evidence>
<dbReference type="Gene3D" id="3.30.565.10">
    <property type="entry name" value="Histidine kinase-like ATPase, C-terminal domain"/>
    <property type="match status" value="1"/>
</dbReference>
<dbReference type="SUPFAM" id="SSF47384">
    <property type="entry name" value="Homodimeric domain of signal transducing histidine kinase"/>
    <property type="match status" value="1"/>
</dbReference>
<dbReference type="PROSITE" id="PS50110">
    <property type="entry name" value="RESPONSE_REGULATORY"/>
    <property type="match status" value="1"/>
</dbReference>
<comment type="subcellular location">
    <subcellularLocation>
        <location evidence="2">Cell membrane</location>
        <topology evidence="2">Multi-pass membrane protein</topology>
    </subcellularLocation>
</comment>
<dbReference type="PANTHER" id="PTHR45339:SF1">
    <property type="entry name" value="HYBRID SIGNAL TRANSDUCTION HISTIDINE KINASE J"/>
    <property type="match status" value="1"/>
</dbReference>